<dbReference type="CDD" id="cd00082">
    <property type="entry name" value="HisKA"/>
    <property type="match status" value="1"/>
</dbReference>
<dbReference type="Gene3D" id="2.130.10.10">
    <property type="entry name" value="YVTN repeat-like/Quinoprotein amine dehydrogenase"/>
    <property type="match status" value="2"/>
</dbReference>
<dbReference type="InterPro" id="IPR018062">
    <property type="entry name" value="HTH_AraC-typ_CS"/>
</dbReference>
<evidence type="ECO:0000256" key="5">
    <source>
        <dbReference type="ARBA" id="ARBA00022741"/>
    </source>
</evidence>
<dbReference type="Gene3D" id="2.60.40.10">
    <property type="entry name" value="Immunoglobulins"/>
    <property type="match status" value="1"/>
</dbReference>
<dbReference type="Pfam" id="PF02518">
    <property type="entry name" value="HATPase_c"/>
    <property type="match status" value="1"/>
</dbReference>
<dbReference type="SUPFAM" id="SSF52172">
    <property type="entry name" value="CheY-like"/>
    <property type="match status" value="1"/>
</dbReference>
<dbReference type="Pfam" id="PF00512">
    <property type="entry name" value="HisKA"/>
    <property type="match status" value="1"/>
</dbReference>
<dbReference type="InterPro" id="IPR003594">
    <property type="entry name" value="HATPase_dom"/>
</dbReference>
<dbReference type="Gene3D" id="3.30.565.10">
    <property type="entry name" value="Histidine kinase-like ATPase, C-terminal domain"/>
    <property type="match status" value="1"/>
</dbReference>
<evidence type="ECO:0000259" key="14">
    <source>
        <dbReference type="PROSITE" id="PS50109"/>
    </source>
</evidence>
<dbReference type="InterPro" id="IPR011123">
    <property type="entry name" value="Y_Y_Y"/>
</dbReference>
<dbReference type="InterPro" id="IPR013783">
    <property type="entry name" value="Ig-like_fold"/>
</dbReference>
<evidence type="ECO:0000313" key="16">
    <source>
        <dbReference type="EMBL" id="RKR14422.1"/>
    </source>
</evidence>
<dbReference type="SUPFAM" id="SSF46689">
    <property type="entry name" value="Homeodomain-like"/>
    <property type="match status" value="1"/>
</dbReference>
<dbReference type="SMART" id="SM00448">
    <property type="entry name" value="REC"/>
    <property type="match status" value="1"/>
</dbReference>
<dbReference type="InterPro" id="IPR011006">
    <property type="entry name" value="CheY-like_superfamily"/>
</dbReference>
<dbReference type="PROSITE" id="PS00041">
    <property type="entry name" value="HTH_ARAC_FAMILY_1"/>
    <property type="match status" value="1"/>
</dbReference>
<dbReference type="SMART" id="SM00342">
    <property type="entry name" value="HTH_ARAC"/>
    <property type="match status" value="1"/>
</dbReference>
<dbReference type="InterPro" id="IPR003661">
    <property type="entry name" value="HisK_dim/P_dom"/>
</dbReference>
<feature type="modified residue" description="4-aspartylphosphate" evidence="12">
    <location>
        <position position="1177"/>
    </location>
</feature>
<dbReference type="EMBL" id="RBIQ01000007">
    <property type="protein sequence ID" value="RKR14422.1"/>
    <property type="molecule type" value="Genomic_DNA"/>
</dbReference>
<feature type="domain" description="HTH araC/xylS-type" evidence="13">
    <location>
        <begin position="1276"/>
        <end position="1375"/>
    </location>
</feature>
<keyword evidence="3 12" id="KW-0597">Phosphoprotein</keyword>
<dbReference type="Pfam" id="PF07494">
    <property type="entry name" value="Reg_prop"/>
    <property type="match status" value="6"/>
</dbReference>
<feature type="domain" description="Response regulatory" evidence="15">
    <location>
        <begin position="1129"/>
        <end position="1244"/>
    </location>
</feature>
<dbReference type="InterPro" id="IPR011110">
    <property type="entry name" value="Reg_prop"/>
</dbReference>
<protein>
    <recommendedName>
        <fullName evidence="2">histidine kinase</fullName>
        <ecNumber evidence="2">2.7.13.3</ecNumber>
    </recommendedName>
</protein>
<dbReference type="Gene3D" id="1.10.287.130">
    <property type="match status" value="1"/>
</dbReference>
<dbReference type="SMART" id="SM00388">
    <property type="entry name" value="HisKA"/>
    <property type="match status" value="1"/>
</dbReference>
<dbReference type="SUPFAM" id="SSF47384">
    <property type="entry name" value="Homodimeric domain of signal transducing histidine kinase"/>
    <property type="match status" value="1"/>
</dbReference>
<accession>A0A495EC19</accession>
<dbReference type="InterPro" id="IPR018060">
    <property type="entry name" value="HTH_AraC"/>
</dbReference>
<dbReference type="PANTHER" id="PTHR43547">
    <property type="entry name" value="TWO-COMPONENT HISTIDINE KINASE"/>
    <property type="match status" value="1"/>
</dbReference>
<dbReference type="InterPro" id="IPR001789">
    <property type="entry name" value="Sig_transdc_resp-reg_receiver"/>
</dbReference>
<dbReference type="Pfam" id="PF07495">
    <property type="entry name" value="Y_Y_Y"/>
    <property type="match status" value="1"/>
</dbReference>
<keyword evidence="5" id="KW-0547">Nucleotide-binding</keyword>
<dbReference type="InterPro" id="IPR004358">
    <property type="entry name" value="Sig_transdc_His_kin-like_C"/>
</dbReference>
<dbReference type="PROSITE" id="PS01124">
    <property type="entry name" value="HTH_ARAC_FAMILY_2"/>
    <property type="match status" value="1"/>
</dbReference>
<keyword evidence="10" id="KW-0238">DNA-binding</keyword>
<dbReference type="GO" id="GO:0005524">
    <property type="term" value="F:ATP binding"/>
    <property type="evidence" value="ECO:0007669"/>
    <property type="project" value="UniProtKB-KW"/>
</dbReference>
<dbReference type="FunFam" id="1.10.287.130:FF:000045">
    <property type="entry name" value="Two-component system sensor histidine kinase/response regulator"/>
    <property type="match status" value="1"/>
</dbReference>
<evidence type="ECO:0000256" key="1">
    <source>
        <dbReference type="ARBA" id="ARBA00000085"/>
    </source>
</evidence>
<dbReference type="GO" id="GO:0003700">
    <property type="term" value="F:DNA-binding transcription factor activity"/>
    <property type="evidence" value="ECO:0007669"/>
    <property type="project" value="InterPro"/>
</dbReference>
<keyword evidence="8" id="KW-0902">Two-component regulatory system</keyword>
<organism evidence="16 17">
    <name type="scientific">Maribacter vaceletii</name>
    <dbReference type="NCBI Taxonomy" id="1206816"/>
    <lineage>
        <taxon>Bacteria</taxon>
        <taxon>Pseudomonadati</taxon>
        <taxon>Bacteroidota</taxon>
        <taxon>Flavobacteriia</taxon>
        <taxon>Flavobacteriales</taxon>
        <taxon>Flavobacteriaceae</taxon>
        <taxon>Maribacter</taxon>
    </lineage>
</organism>
<evidence type="ECO:0000259" key="13">
    <source>
        <dbReference type="PROSITE" id="PS01124"/>
    </source>
</evidence>
<evidence type="ECO:0000256" key="12">
    <source>
        <dbReference type="PROSITE-ProRule" id="PRU00169"/>
    </source>
</evidence>
<keyword evidence="11" id="KW-0804">Transcription</keyword>
<sequence length="1385" mass="158537">MKKNKNRNFRVLLKPTKYRLGILVVFIFFFSKIYCQESKFYSAKLNFKNITTKNGLSQRSVVKILQDNQGFIWFGTRYGLNKFNGTEFKVYNYSSKDSTSLSHNRITSLTLDKKGNIWVGTETGLNLYNPQKDNFTRIKKSKKLNTYYTSSIREVVALDTTYLWIATNKGLDKYNIQTKESISFSSFVKGGLLSNDITSILQEKKENLWICTTEKIQFFNAKNNTLKTYDYPSDNSPNVTKNYTTNLFKDYENNIWLGYNNGLAFFNNATKTFEDYTINDKKIFTTSVREICQDKQGYLWIGCYDGLYQLNLENKTINKYQNEVNNPKSLSQNSVYSIIEDDRGDLWVGTWAGGINYIDKNSNNFMTFNVGSTNKNLNYKVVSAIVEDKNENLWIATEGGGINLYDTKSQEFKFYTHDPNKNSSIITNNIKALIYSNNQNFWIGTHGKGLSYYNTRNNKFTHFENLKEKSNSIEDNKITSLVEDENSNIWIGTNKGGLNFFNTKLKTFEKIKDANQIVGSSIYTITKAKKSNTLYIGSQNGLSKVNIATKELVKINYKGAQKNTSFSVNQVISIYESNTNVLWIGTEGDGLYSYNLKTQESNNYGIKDGLLNEVIYGILQDNMQNIWVSTNKGISRINIHTKEVRNFDETDGLQGNEFNYGACLKTKKGNLVFGGTTGFTIFDPSKIIEKDTYVAPIEFTGFKVRNKPFLKSVDESEVINLTYDQNDFSIDFVALGFAHPKKHQFAYKLEGFDASWNFIGNKRTATYTNLNPGKYVFYLKASNGYGEWNKTPKKIAINIKNPYWKTWWAYLGYILIVTTLTLIIRKYTLLRIKDKNQLQQERENREKVEELNGLKLQLFTNISHDFRTPLTLIIGPLKRLLDKNTGDGVLQNQLAGMYRNANILLQLINQLLDFRKSESGKLKLSVKKRNIVPFLENIKLSFEELAQERNINYQFTSKNDNYNMWFDEIEMKKVILNILSNAFKFTPSNGKIIISISCELKTLKIVISDTGKGIREEDLPHVFDRYFQLGQHHELRSGTGVGLALAKDIVLLHHGEVLAESVLGKGTTFTILLPKGNSHFTDDQLNLTTTEFKNNLDISLPYNPSVVNIGWVNEKDEIQEVIIDEDLPTILHVEDNKEVRIFVKDIFKEEYNILEAQNGDIGLSIAQTNKIDIIISDVMMPKMDGLEFCNAIKSNVSTSHIPVLLLTARSSSKAQKSGFNRGADAYVTKPFDAEVLKMQVQNVLKSRKSLIKKFKKNILLEPKELQLESPDEELLKKVMSIVEENLSDSSFMAATLTEKVHMSQSVLYRKLKALTGQSISEFIRTIRLKRASQLLLQSNRGVAEIAYDVGFNDLKYFRRCFKKVFNATPSEYRKTKSIQSSSIDI</sequence>
<dbReference type="Pfam" id="PF12833">
    <property type="entry name" value="HTH_18"/>
    <property type="match status" value="1"/>
</dbReference>
<dbReference type="EC" id="2.7.13.3" evidence="2"/>
<evidence type="ECO:0000256" key="3">
    <source>
        <dbReference type="ARBA" id="ARBA00022553"/>
    </source>
</evidence>
<dbReference type="Pfam" id="PF00072">
    <property type="entry name" value="Response_reg"/>
    <property type="match status" value="1"/>
</dbReference>
<evidence type="ECO:0000256" key="11">
    <source>
        <dbReference type="ARBA" id="ARBA00023163"/>
    </source>
</evidence>
<gene>
    <name evidence="16" type="ORF">CLV91_0497</name>
</gene>
<dbReference type="OrthoDB" id="358279at2"/>
<evidence type="ECO:0000313" key="17">
    <source>
        <dbReference type="Proteomes" id="UP000269412"/>
    </source>
</evidence>
<evidence type="ECO:0000256" key="6">
    <source>
        <dbReference type="ARBA" id="ARBA00022777"/>
    </source>
</evidence>
<dbReference type="SUPFAM" id="SSF50998">
    <property type="entry name" value="Quinoprotein alcohol dehydrogenase-like"/>
    <property type="match status" value="1"/>
</dbReference>
<name>A0A495EC19_9FLAO</name>
<dbReference type="InterPro" id="IPR036890">
    <property type="entry name" value="HATPase_C_sf"/>
</dbReference>
<dbReference type="InterPro" id="IPR009057">
    <property type="entry name" value="Homeodomain-like_sf"/>
</dbReference>
<dbReference type="Gene3D" id="1.10.10.60">
    <property type="entry name" value="Homeodomain-like"/>
    <property type="match status" value="1"/>
</dbReference>
<reference evidence="16 17" key="1">
    <citation type="submission" date="2018-10" db="EMBL/GenBank/DDBJ databases">
        <title>Genomic Encyclopedia of Archaeal and Bacterial Type Strains, Phase II (KMG-II): from individual species to whole genera.</title>
        <authorList>
            <person name="Goeker M."/>
        </authorList>
    </citation>
    <scope>NUCLEOTIDE SEQUENCE [LARGE SCALE GENOMIC DNA]</scope>
    <source>
        <strain evidence="16 17">DSM 25230</strain>
    </source>
</reference>
<dbReference type="PANTHER" id="PTHR43547:SF2">
    <property type="entry name" value="HYBRID SIGNAL TRANSDUCTION HISTIDINE KINASE C"/>
    <property type="match status" value="1"/>
</dbReference>
<dbReference type="FunFam" id="3.30.565.10:FF:000037">
    <property type="entry name" value="Hybrid sensor histidine kinase/response regulator"/>
    <property type="match status" value="1"/>
</dbReference>
<evidence type="ECO:0000256" key="8">
    <source>
        <dbReference type="ARBA" id="ARBA00023012"/>
    </source>
</evidence>
<dbReference type="InterPro" id="IPR036097">
    <property type="entry name" value="HisK_dim/P_sf"/>
</dbReference>
<evidence type="ECO:0000256" key="10">
    <source>
        <dbReference type="ARBA" id="ARBA00023125"/>
    </source>
</evidence>
<feature type="domain" description="Histidine kinase" evidence="14">
    <location>
        <begin position="861"/>
        <end position="1077"/>
    </location>
</feature>
<dbReference type="SMART" id="SM00387">
    <property type="entry name" value="HATPase_c"/>
    <property type="match status" value="1"/>
</dbReference>
<keyword evidence="6" id="KW-0418">Kinase</keyword>
<keyword evidence="7" id="KW-0067">ATP-binding</keyword>
<proteinExistence type="predicted"/>
<keyword evidence="4" id="KW-0808">Transferase</keyword>
<dbReference type="PROSITE" id="PS50110">
    <property type="entry name" value="RESPONSE_REGULATORY"/>
    <property type="match status" value="1"/>
</dbReference>
<dbReference type="PROSITE" id="PS50109">
    <property type="entry name" value="HIS_KIN"/>
    <property type="match status" value="1"/>
</dbReference>
<comment type="caution">
    <text evidence="16">The sequence shown here is derived from an EMBL/GenBank/DDBJ whole genome shotgun (WGS) entry which is preliminary data.</text>
</comment>
<evidence type="ECO:0000256" key="7">
    <source>
        <dbReference type="ARBA" id="ARBA00022840"/>
    </source>
</evidence>
<dbReference type="Gene3D" id="3.40.50.2300">
    <property type="match status" value="1"/>
</dbReference>
<evidence type="ECO:0000256" key="9">
    <source>
        <dbReference type="ARBA" id="ARBA00023015"/>
    </source>
</evidence>
<dbReference type="GO" id="GO:0000155">
    <property type="term" value="F:phosphorelay sensor kinase activity"/>
    <property type="evidence" value="ECO:0007669"/>
    <property type="project" value="InterPro"/>
</dbReference>
<dbReference type="SUPFAM" id="SSF55874">
    <property type="entry name" value="ATPase domain of HSP90 chaperone/DNA topoisomerase II/histidine kinase"/>
    <property type="match status" value="1"/>
</dbReference>
<dbReference type="SUPFAM" id="SSF63829">
    <property type="entry name" value="Calcium-dependent phosphotriesterase"/>
    <property type="match status" value="1"/>
</dbReference>
<evidence type="ECO:0000256" key="4">
    <source>
        <dbReference type="ARBA" id="ARBA00022679"/>
    </source>
</evidence>
<dbReference type="RefSeq" id="WP_121063622.1">
    <property type="nucleotide sequence ID" value="NZ_RBIQ01000007.1"/>
</dbReference>
<dbReference type="PRINTS" id="PR00344">
    <property type="entry name" value="BCTRLSENSOR"/>
</dbReference>
<dbReference type="CDD" id="cd17574">
    <property type="entry name" value="REC_OmpR"/>
    <property type="match status" value="1"/>
</dbReference>
<dbReference type="InterPro" id="IPR015943">
    <property type="entry name" value="WD40/YVTN_repeat-like_dom_sf"/>
</dbReference>
<dbReference type="InterPro" id="IPR005467">
    <property type="entry name" value="His_kinase_dom"/>
</dbReference>
<keyword evidence="17" id="KW-1185">Reference proteome</keyword>
<evidence type="ECO:0000256" key="2">
    <source>
        <dbReference type="ARBA" id="ARBA00012438"/>
    </source>
</evidence>
<comment type="catalytic activity">
    <reaction evidence="1">
        <text>ATP + protein L-histidine = ADP + protein N-phospho-L-histidine.</text>
        <dbReference type="EC" id="2.7.13.3"/>
    </reaction>
</comment>
<dbReference type="Proteomes" id="UP000269412">
    <property type="component" value="Unassembled WGS sequence"/>
</dbReference>
<dbReference type="GO" id="GO:0043565">
    <property type="term" value="F:sequence-specific DNA binding"/>
    <property type="evidence" value="ECO:0007669"/>
    <property type="project" value="InterPro"/>
</dbReference>
<dbReference type="InterPro" id="IPR011047">
    <property type="entry name" value="Quinoprotein_ADH-like_sf"/>
</dbReference>
<evidence type="ECO:0000259" key="15">
    <source>
        <dbReference type="PROSITE" id="PS50110"/>
    </source>
</evidence>
<keyword evidence="9" id="KW-0805">Transcription regulation</keyword>